<keyword evidence="3" id="KW-0694">RNA-binding</keyword>
<sequence length="146" mass="15842">MIGLIQRVTNAKVTVAQNTVGEISSGLLILLGVEHQDTEAGARKLAERVANYRIFADANDKMNLSLLDKRLSALVVSQFTLAADTRKGRRPSFSCAATPDQAEQLYLTFCKELEQLGVPVATGQFGADMQVSLTNDGPVTFELRVD</sequence>
<keyword evidence="3" id="KW-0963">Cytoplasm</keyword>
<dbReference type="SUPFAM" id="SSF69500">
    <property type="entry name" value="DTD-like"/>
    <property type="match status" value="1"/>
</dbReference>
<comment type="catalytic activity">
    <reaction evidence="3">
        <text>glycyl-tRNA(Ala) + H2O = tRNA(Ala) + glycine + H(+)</text>
        <dbReference type="Rhea" id="RHEA:53744"/>
        <dbReference type="Rhea" id="RHEA-COMP:9657"/>
        <dbReference type="Rhea" id="RHEA-COMP:13640"/>
        <dbReference type="ChEBI" id="CHEBI:15377"/>
        <dbReference type="ChEBI" id="CHEBI:15378"/>
        <dbReference type="ChEBI" id="CHEBI:57305"/>
        <dbReference type="ChEBI" id="CHEBI:78442"/>
        <dbReference type="ChEBI" id="CHEBI:78522"/>
    </reaction>
</comment>
<dbReference type="GO" id="GO:0051500">
    <property type="term" value="F:D-tyrosyl-tRNA(Tyr) deacylase activity"/>
    <property type="evidence" value="ECO:0007669"/>
    <property type="project" value="TreeGrafter"/>
</dbReference>
<dbReference type="PANTHER" id="PTHR10472">
    <property type="entry name" value="D-TYROSYL-TRNA TYR DEACYLASE"/>
    <property type="match status" value="1"/>
</dbReference>
<proteinExistence type="inferred from homology"/>
<protein>
    <recommendedName>
        <fullName evidence="3">D-aminoacyl-tRNA deacylase</fullName>
        <shortName evidence="3">DTD</shortName>
        <ecNumber evidence="3">3.1.1.96</ecNumber>
    </recommendedName>
    <alternativeName>
        <fullName evidence="3">Gly-tRNA(Ala) deacylase</fullName>
        <ecNumber evidence="3">3.1.1.-</ecNumber>
    </alternativeName>
</protein>
<keyword evidence="3" id="KW-0820">tRNA-binding</keyword>
<comment type="caution">
    <text evidence="4">The sequence shown here is derived from an EMBL/GenBank/DDBJ whole genome shotgun (WGS) entry which is preliminary data.</text>
</comment>
<dbReference type="NCBIfam" id="TIGR00256">
    <property type="entry name" value="D-aminoacyl-tRNA deacylase"/>
    <property type="match status" value="1"/>
</dbReference>
<comment type="catalytic activity">
    <reaction evidence="3">
        <text>a D-aminoacyl-tRNA + H2O = a tRNA + a D-alpha-amino acid + H(+)</text>
        <dbReference type="Rhea" id="RHEA:13953"/>
        <dbReference type="Rhea" id="RHEA-COMP:10123"/>
        <dbReference type="Rhea" id="RHEA-COMP:10124"/>
        <dbReference type="ChEBI" id="CHEBI:15377"/>
        <dbReference type="ChEBI" id="CHEBI:15378"/>
        <dbReference type="ChEBI" id="CHEBI:59871"/>
        <dbReference type="ChEBI" id="CHEBI:78442"/>
        <dbReference type="ChEBI" id="CHEBI:79333"/>
        <dbReference type="EC" id="3.1.1.96"/>
    </reaction>
</comment>
<evidence type="ECO:0000256" key="3">
    <source>
        <dbReference type="HAMAP-Rule" id="MF_00518"/>
    </source>
</evidence>
<accession>A0A432Z6W4</accession>
<dbReference type="GO" id="GO:0043908">
    <property type="term" value="F:Ser(Gly)-tRNA(Ala) hydrolase activity"/>
    <property type="evidence" value="ECO:0007669"/>
    <property type="project" value="UniProtKB-UniRule"/>
</dbReference>
<dbReference type="AlphaFoldDB" id="A0A432Z6W4"/>
<evidence type="ECO:0000256" key="1">
    <source>
        <dbReference type="ARBA" id="ARBA00009673"/>
    </source>
</evidence>
<keyword evidence="2 3" id="KW-0378">Hydrolase</keyword>
<dbReference type="InterPro" id="IPR023509">
    <property type="entry name" value="DTD-like_sf"/>
</dbReference>
<comment type="similarity">
    <text evidence="1 3">Belongs to the DTD family.</text>
</comment>
<evidence type="ECO:0000313" key="5">
    <source>
        <dbReference type="Proteomes" id="UP000287908"/>
    </source>
</evidence>
<gene>
    <name evidence="3" type="primary">dtd</name>
    <name evidence="4" type="ORF">CWI81_11415</name>
</gene>
<dbReference type="FunFam" id="3.50.80.10:FF:000001">
    <property type="entry name" value="D-aminoacyl-tRNA deacylase"/>
    <property type="match status" value="1"/>
</dbReference>
<comment type="subunit">
    <text evidence="3">Homodimer.</text>
</comment>
<comment type="domain">
    <text evidence="3">A Gly-cisPro motif from one monomer fits into the active site of the other monomer to allow specific chiral rejection of L-amino acids.</text>
</comment>
<organism evidence="4 5">
    <name type="scientific">Idiomarina seosinensis</name>
    <dbReference type="NCBI Taxonomy" id="281739"/>
    <lineage>
        <taxon>Bacteria</taxon>
        <taxon>Pseudomonadati</taxon>
        <taxon>Pseudomonadota</taxon>
        <taxon>Gammaproteobacteria</taxon>
        <taxon>Alteromonadales</taxon>
        <taxon>Idiomarinaceae</taxon>
        <taxon>Idiomarina</taxon>
    </lineage>
</organism>
<dbReference type="OrthoDB" id="9801395at2"/>
<dbReference type="EC" id="3.1.1.-" evidence="3"/>
<dbReference type="EC" id="3.1.1.96" evidence="3"/>
<dbReference type="Pfam" id="PF02580">
    <property type="entry name" value="Tyr_Deacylase"/>
    <property type="match status" value="1"/>
</dbReference>
<dbReference type="GO" id="GO:0000049">
    <property type="term" value="F:tRNA binding"/>
    <property type="evidence" value="ECO:0007669"/>
    <property type="project" value="UniProtKB-UniRule"/>
</dbReference>
<dbReference type="GO" id="GO:0106026">
    <property type="term" value="F:Gly-tRNA(Ala) deacylase activity"/>
    <property type="evidence" value="ECO:0007669"/>
    <property type="project" value="UniProtKB-UniRule"/>
</dbReference>
<evidence type="ECO:0000313" key="4">
    <source>
        <dbReference type="EMBL" id="RUO73627.1"/>
    </source>
</evidence>
<dbReference type="EMBL" id="PIQF01000004">
    <property type="protein sequence ID" value="RUO73627.1"/>
    <property type="molecule type" value="Genomic_DNA"/>
</dbReference>
<reference evidence="4 5" key="1">
    <citation type="journal article" date="2011" name="Front. Microbiol.">
        <title>Genomic signatures of strain selection and enhancement in Bacillus atrophaeus var. globigii, a historical biowarfare simulant.</title>
        <authorList>
            <person name="Gibbons H.S."/>
            <person name="Broomall S.M."/>
            <person name="McNew L.A."/>
            <person name="Daligault H."/>
            <person name="Chapman C."/>
            <person name="Bruce D."/>
            <person name="Karavis M."/>
            <person name="Krepps M."/>
            <person name="McGregor P.A."/>
            <person name="Hong C."/>
            <person name="Park K.H."/>
            <person name="Akmal A."/>
            <person name="Feldman A."/>
            <person name="Lin J.S."/>
            <person name="Chang W.E."/>
            <person name="Higgs B.W."/>
            <person name="Demirev P."/>
            <person name="Lindquist J."/>
            <person name="Liem A."/>
            <person name="Fochler E."/>
            <person name="Read T.D."/>
            <person name="Tapia R."/>
            <person name="Johnson S."/>
            <person name="Bishop-Lilly K.A."/>
            <person name="Detter C."/>
            <person name="Han C."/>
            <person name="Sozhamannan S."/>
            <person name="Rosenzweig C.N."/>
            <person name="Skowronski E.W."/>
        </authorList>
    </citation>
    <scope>NUCLEOTIDE SEQUENCE [LARGE SCALE GENOMIC DNA]</scope>
    <source>
        <strain evidence="4 5">CL-SP19</strain>
    </source>
</reference>
<name>A0A432Z6W4_9GAMM</name>
<dbReference type="HAMAP" id="MF_00518">
    <property type="entry name" value="Deacylase_Dtd"/>
    <property type="match status" value="1"/>
</dbReference>
<dbReference type="PANTHER" id="PTHR10472:SF5">
    <property type="entry name" value="D-AMINOACYL-TRNA DEACYLASE 1"/>
    <property type="match status" value="1"/>
</dbReference>
<dbReference type="InterPro" id="IPR003732">
    <property type="entry name" value="Daa-tRNA_deacyls_DTD"/>
</dbReference>
<keyword evidence="5" id="KW-1185">Reference proteome</keyword>
<comment type="subcellular location">
    <subcellularLocation>
        <location evidence="3">Cytoplasm</location>
    </subcellularLocation>
</comment>
<comment type="function">
    <text evidence="3">An aminoacyl-tRNA editing enzyme that deacylates mischarged D-aminoacyl-tRNAs. Also deacylates mischarged glycyl-tRNA(Ala), protecting cells against glycine mischarging by AlaRS. Acts via tRNA-based rather than protein-based catalysis; rejects L-amino acids rather than detecting D-amino acids in the active site. By recycling D-aminoacyl-tRNA to D-amino acids and free tRNA molecules, this enzyme counteracts the toxicity associated with the formation of D-aminoacyl-tRNA entities in vivo and helps enforce protein L-homochirality.</text>
</comment>
<dbReference type="Proteomes" id="UP000287908">
    <property type="component" value="Unassembled WGS sequence"/>
</dbReference>
<dbReference type="GO" id="GO:0019478">
    <property type="term" value="P:D-amino acid catabolic process"/>
    <property type="evidence" value="ECO:0007669"/>
    <property type="project" value="UniProtKB-UniRule"/>
</dbReference>
<dbReference type="GO" id="GO:0005737">
    <property type="term" value="C:cytoplasm"/>
    <property type="evidence" value="ECO:0007669"/>
    <property type="project" value="UniProtKB-SubCell"/>
</dbReference>
<dbReference type="CDD" id="cd00563">
    <property type="entry name" value="Dtyr_deacylase"/>
    <property type="match status" value="1"/>
</dbReference>
<dbReference type="Gene3D" id="3.50.80.10">
    <property type="entry name" value="D-tyrosyl-tRNA(Tyr) deacylase"/>
    <property type="match status" value="1"/>
</dbReference>
<evidence type="ECO:0000256" key="2">
    <source>
        <dbReference type="ARBA" id="ARBA00022801"/>
    </source>
</evidence>
<dbReference type="RefSeq" id="WP_126785430.1">
    <property type="nucleotide sequence ID" value="NZ_PIQF01000004.1"/>
</dbReference>
<feature type="short sequence motif" description="Gly-cisPro motif, important for rejection of L-amino acids" evidence="3">
    <location>
        <begin position="137"/>
        <end position="138"/>
    </location>
</feature>